<protein>
    <submittedName>
        <fullName evidence="4">TetR family transcriptional regulator</fullName>
    </submittedName>
</protein>
<evidence type="ECO:0000313" key="5">
    <source>
        <dbReference type="Proteomes" id="UP000095743"/>
    </source>
</evidence>
<dbReference type="GO" id="GO:0006355">
    <property type="term" value="P:regulation of DNA-templated transcription"/>
    <property type="evidence" value="ECO:0007669"/>
    <property type="project" value="UniProtKB-ARBA"/>
</dbReference>
<accession>A0A1D8GM09</accession>
<dbReference type="InterPro" id="IPR001647">
    <property type="entry name" value="HTH_TetR"/>
</dbReference>
<dbReference type="SUPFAM" id="SSF48498">
    <property type="entry name" value="Tetracyclin repressor-like, C-terminal domain"/>
    <property type="match status" value="1"/>
</dbReference>
<dbReference type="PANTHER" id="PTHR30328">
    <property type="entry name" value="TRANSCRIPTIONAL REPRESSOR"/>
    <property type="match status" value="1"/>
</dbReference>
<gene>
    <name evidence="4" type="ORF">Gferi_21860</name>
</gene>
<dbReference type="InterPro" id="IPR036271">
    <property type="entry name" value="Tet_transcr_reg_TetR-rel_C_sf"/>
</dbReference>
<dbReference type="Proteomes" id="UP000095743">
    <property type="component" value="Chromosome"/>
</dbReference>
<dbReference type="InterPro" id="IPR023772">
    <property type="entry name" value="DNA-bd_HTH_TetR-type_CS"/>
</dbReference>
<dbReference type="Pfam" id="PF00440">
    <property type="entry name" value="TetR_N"/>
    <property type="match status" value="1"/>
</dbReference>
<dbReference type="KEGG" id="gfe:Gferi_21860"/>
<dbReference type="Gene3D" id="1.10.10.60">
    <property type="entry name" value="Homeodomain-like"/>
    <property type="match status" value="1"/>
</dbReference>
<evidence type="ECO:0000256" key="2">
    <source>
        <dbReference type="PROSITE-ProRule" id="PRU00335"/>
    </source>
</evidence>
<dbReference type="PROSITE" id="PS50977">
    <property type="entry name" value="HTH_TETR_2"/>
    <property type="match status" value="1"/>
</dbReference>
<dbReference type="AlphaFoldDB" id="A0A1D8GM09"/>
<dbReference type="Gene3D" id="1.10.357.10">
    <property type="entry name" value="Tetracycline Repressor, domain 2"/>
    <property type="match status" value="1"/>
</dbReference>
<dbReference type="InterPro" id="IPR009057">
    <property type="entry name" value="Homeodomain-like_sf"/>
</dbReference>
<dbReference type="PROSITE" id="PS01081">
    <property type="entry name" value="HTH_TETR_1"/>
    <property type="match status" value="1"/>
</dbReference>
<dbReference type="RefSeq" id="WP_069980266.1">
    <property type="nucleotide sequence ID" value="NZ_CP017269.1"/>
</dbReference>
<sequence length="203" mass="23832">MPLQLYEKEQILDACLAVFARYGYANTSTAMLAEAAGISKALIFHHFKSKKELYLSVLDRCFEKGSIEMGFGEVPEHQDFFEAKEKFSIIKFDYYRKNSDVYKLVKEAFYATPNELKREIAEKYGKLIADKDKMLKRLFQNVPLREGVDREQAFELIMLTLDYFENKYFGELTDEKALDETYLQSFLDERNSFLNMICYGIEK</sequence>
<evidence type="ECO:0000256" key="1">
    <source>
        <dbReference type="ARBA" id="ARBA00023125"/>
    </source>
</evidence>
<evidence type="ECO:0000313" key="4">
    <source>
        <dbReference type="EMBL" id="AOT71950.1"/>
    </source>
</evidence>
<reference evidence="4 5" key="1">
    <citation type="submission" date="2016-09" db="EMBL/GenBank/DDBJ databases">
        <title>Genomic analysis reveals versatility of anaerobic energy metabolism of Geosporobacter ferrireducens IRF9 of phylum Firmicutes.</title>
        <authorList>
            <person name="Kim S.-J."/>
        </authorList>
    </citation>
    <scope>NUCLEOTIDE SEQUENCE [LARGE SCALE GENOMIC DNA]</scope>
    <source>
        <strain evidence="4 5">IRF9</strain>
    </source>
</reference>
<dbReference type="SUPFAM" id="SSF46689">
    <property type="entry name" value="Homeodomain-like"/>
    <property type="match status" value="1"/>
</dbReference>
<keyword evidence="1 2" id="KW-0238">DNA-binding</keyword>
<dbReference type="OrthoDB" id="9780939at2"/>
<dbReference type="PRINTS" id="PR00455">
    <property type="entry name" value="HTHTETR"/>
</dbReference>
<organism evidence="4 5">
    <name type="scientific">Geosporobacter ferrireducens</name>
    <dbReference type="NCBI Taxonomy" id="1424294"/>
    <lineage>
        <taxon>Bacteria</taxon>
        <taxon>Bacillati</taxon>
        <taxon>Bacillota</taxon>
        <taxon>Clostridia</taxon>
        <taxon>Peptostreptococcales</taxon>
        <taxon>Thermotaleaceae</taxon>
        <taxon>Geosporobacter</taxon>
    </lineage>
</organism>
<name>A0A1D8GM09_9FIRM</name>
<dbReference type="PANTHER" id="PTHR30328:SF54">
    <property type="entry name" value="HTH-TYPE TRANSCRIPTIONAL REPRESSOR SCO4008"/>
    <property type="match status" value="1"/>
</dbReference>
<dbReference type="STRING" id="1424294.Gferi_21860"/>
<dbReference type="InterPro" id="IPR050109">
    <property type="entry name" value="HTH-type_TetR-like_transc_reg"/>
</dbReference>
<feature type="domain" description="HTH tetR-type" evidence="3">
    <location>
        <begin position="5"/>
        <end position="65"/>
    </location>
</feature>
<evidence type="ECO:0000259" key="3">
    <source>
        <dbReference type="PROSITE" id="PS50977"/>
    </source>
</evidence>
<keyword evidence="5" id="KW-1185">Reference proteome</keyword>
<proteinExistence type="predicted"/>
<dbReference type="EMBL" id="CP017269">
    <property type="protein sequence ID" value="AOT71950.1"/>
    <property type="molecule type" value="Genomic_DNA"/>
</dbReference>
<dbReference type="GO" id="GO:0003677">
    <property type="term" value="F:DNA binding"/>
    <property type="evidence" value="ECO:0007669"/>
    <property type="project" value="UniProtKB-UniRule"/>
</dbReference>
<feature type="DNA-binding region" description="H-T-H motif" evidence="2">
    <location>
        <begin position="28"/>
        <end position="47"/>
    </location>
</feature>